<dbReference type="SMART" id="SM00044">
    <property type="entry name" value="CYCc"/>
    <property type="match status" value="1"/>
</dbReference>
<dbReference type="PANTHER" id="PTHR43081">
    <property type="entry name" value="ADENYLATE CYCLASE, TERMINAL-DIFFERENTIATION SPECIFIC-RELATED"/>
    <property type="match status" value="1"/>
</dbReference>
<keyword evidence="2" id="KW-0456">Lyase</keyword>
<dbReference type="EC" id="4.6.1.1" evidence="2"/>
<dbReference type="SMART" id="SM00065">
    <property type="entry name" value="GAF"/>
    <property type="match status" value="1"/>
</dbReference>
<dbReference type="Pfam" id="PF13185">
    <property type="entry name" value="GAF_2"/>
    <property type="match status" value="1"/>
</dbReference>
<dbReference type="Gene3D" id="3.30.70.1230">
    <property type="entry name" value="Nucleotide cyclase"/>
    <property type="match status" value="1"/>
</dbReference>
<sequence>MSLDLKMFLADKRFLSTVKDIVGLQSAPLAIVDGEGVLLFGKEGEYLTEYPVKVGGSVVASVRGDAEAAVVARVISRMMDYELEMTKESGTAIEDHKRLGILSDIAETMSEKIDVNEIARLAVVEAGKFIDSTSSSIMLLNKDNGRLGILSAVGQEYHPKITLRPGEGIAGYVFQSGKAEVVNDVASDTRYVEGAKSANSIMCVPLKAKGRVLGVFNVSSDSGISYTEQDLQIFSILAVHVASAIQNAQFQANKLGSVLAESNLGRYISPKILEASLLGKDDISLEPVKKDIAVLFSDIRGFTATCEKLPPEEIVRNLNEYFTFMVDIIFGYGGTLNKFVGDMIVAFFGAPTETVNNERLAIETAIEMQIKLRDFPDEFIRKNFKTGIGIGSGEVVVGNVGSPQHMDYTAIGDVVNTSQRLQAIAKGGQILVTRSIYDSAKFSFEMKEIGNLKVKGRKEPVEIFEVVY</sequence>
<dbReference type="GO" id="GO:0035556">
    <property type="term" value="P:intracellular signal transduction"/>
    <property type="evidence" value="ECO:0007669"/>
    <property type="project" value="InterPro"/>
</dbReference>
<dbReference type="InterPro" id="IPR003018">
    <property type="entry name" value="GAF"/>
</dbReference>
<evidence type="ECO:0000259" key="1">
    <source>
        <dbReference type="PROSITE" id="PS50125"/>
    </source>
</evidence>
<reference evidence="2" key="1">
    <citation type="submission" date="2018-06" db="EMBL/GenBank/DDBJ databases">
        <authorList>
            <person name="Zhirakovskaya E."/>
        </authorList>
    </citation>
    <scope>NUCLEOTIDE SEQUENCE</scope>
</reference>
<dbReference type="PANTHER" id="PTHR43081:SF1">
    <property type="entry name" value="ADENYLATE CYCLASE, TERMINAL-DIFFERENTIATION SPECIFIC"/>
    <property type="match status" value="1"/>
</dbReference>
<organism evidence="2">
    <name type="scientific">hydrothermal vent metagenome</name>
    <dbReference type="NCBI Taxonomy" id="652676"/>
    <lineage>
        <taxon>unclassified sequences</taxon>
        <taxon>metagenomes</taxon>
        <taxon>ecological metagenomes</taxon>
    </lineage>
</organism>
<dbReference type="InterPro" id="IPR029787">
    <property type="entry name" value="Nucleotide_cyclase"/>
</dbReference>
<dbReference type="CDD" id="cd07302">
    <property type="entry name" value="CHD"/>
    <property type="match status" value="1"/>
</dbReference>
<dbReference type="InterPro" id="IPR001054">
    <property type="entry name" value="A/G_cyclase"/>
</dbReference>
<dbReference type="Pfam" id="PF00211">
    <property type="entry name" value="Guanylate_cyc"/>
    <property type="match status" value="1"/>
</dbReference>
<proteinExistence type="predicted"/>
<name>A0A3B0QKJ0_9ZZZZ</name>
<dbReference type="SUPFAM" id="SSF55781">
    <property type="entry name" value="GAF domain-like"/>
    <property type="match status" value="1"/>
</dbReference>
<evidence type="ECO:0000313" key="2">
    <source>
        <dbReference type="EMBL" id="VAV82364.1"/>
    </source>
</evidence>
<dbReference type="GO" id="GO:0004016">
    <property type="term" value="F:adenylate cyclase activity"/>
    <property type="evidence" value="ECO:0007669"/>
    <property type="project" value="UniProtKB-EC"/>
</dbReference>
<dbReference type="PROSITE" id="PS50125">
    <property type="entry name" value="GUANYLATE_CYCLASE_2"/>
    <property type="match status" value="1"/>
</dbReference>
<dbReference type="GO" id="GO:0006171">
    <property type="term" value="P:cAMP biosynthetic process"/>
    <property type="evidence" value="ECO:0007669"/>
    <property type="project" value="TreeGrafter"/>
</dbReference>
<gene>
    <name evidence="2" type="ORF">MNBD_DELTA01-77</name>
</gene>
<protein>
    <submittedName>
        <fullName evidence="2">Adenylate cyclase</fullName>
        <ecNumber evidence="2">4.6.1.1</ecNumber>
    </submittedName>
</protein>
<accession>A0A3B0QKJ0</accession>
<dbReference type="AlphaFoldDB" id="A0A3B0QKJ0"/>
<dbReference type="SUPFAM" id="SSF55073">
    <property type="entry name" value="Nucleotide cyclase"/>
    <property type="match status" value="1"/>
</dbReference>
<dbReference type="EMBL" id="UOEA01000014">
    <property type="protein sequence ID" value="VAV82364.1"/>
    <property type="molecule type" value="Genomic_DNA"/>
</dbReference>
<dbReference type="InterPro" id="IPR029016">
    <property type="entry name" value="GAF-like_dom_sf"/>
</dbReference>
<dbReference type="InterPro" id="IPR050697">
    <property type="entry name" value="Adenylyl/Guanylyl_Cyclase_3/4"/>
</dbReference>
<feature type="domain" description="Guanylate cyclase" evidence="1">
    <location>
        <begin position="293"/>
        <end position="422"/>
    </location>
</feature>
<dbReference type="Gene3D" id="3.30.450.40">
    <property type="match status" value="1"/>
</dbReference>